<evidence type="ECO:0008006" key="9">
    <source>
        <dbReference type="Google" id="ProtNLM"/>
    </source>
</evidence>
<keyword evidence="2" id="KW-0328">Glycosyltransferase</keyword>
<dbReference type="InterPro" id="IPR003406">
    <property type="entry name" value="Glyco_trans_14"/>
</dbReference>
<keyword evidence="8" id="KW-1185">Reference proteome</keyword>
<feature type="transmembrane region" description="Helical" evidence="6">
    <location>
        <begin position="30"/>
        <end position="52"/>
    </location>
</feature>
<evidence type="ECO:0000256" key="5">
    <source>
        <dbReference type="ARBA" id="ARBA00023180"/>
    </source>
</evidence>
<dbReference type="EMBL" id="JACTNZ010000007">
    <property type="protein sequence ID" value="KAG5540513.1"/>
    <property type="molecule type" value="Genomic_DNA"/>
</dbReference>
<reference evidence="7" key="1">
    <citation type="submission" date="2020-08" db="EMBL/GenBank/DDBJ databases">
        <title>Plant Genome Project.</title>
        <authorList>
            <person name="Zhang R.-G."/>
        </authorList>
    </citation>
    <scope>NUCLEOTIDE SEQUENCE</scope>
    <source>
        <strain evidence="7">WSP0</strain>
        <tissue evidence="7">Leaf</tissue>
    </source>
</reference>
<keyword evidence="5" id="KW-0325">Glycoprotein</keyword>
<dbReference type="GO" id="GO:0016757">
    <property type="term" value="F:glycosyltransferase activity"/>
    <property type="evidence" value="ECO:0007669"/>
    <property type="project" value="UniProtKB-KW"/>
</dbReference>
<accession>A0AAV6JK62</accession>
<dbReference type="AlphaFoldDB" id="A0AAV6JK62"/>
<evidence type="ECO:0000256" key="6">
    <source>
        <dbReference type="SAM" id="Phobius"/>
    </source>
</evidence>
<name>A0AAV6JK62_9ERIC</name>
<evidence type="ECO:0000256" key="3">
    <source>
        <dbReference type="ARBA" id="ARBA00022679"/>
    </source>
</evidence>
<dbReference type="Proteomes" id="UP000823749">
    <property type="component" value="Chromosome 7"/>
</dbReference>
<comment type="subcellular location">
    <subcellularLocation>
        <location evidence="1">Membrane</location>
        <topology evidence="1">Single-pass type II membrane protein</topology>
    </subcellularLocation>
</comment>
<dbReference type="PANTHER" id="PTHR31042:SF8">
    <property type="entry name" value="CORE-2_I-BRANCHING BETA-1,6-N-ACETYLGLUCOSAMINYLTRANSFERASE FAMILY PROTEIN"/>
    <property type="match status" value="1"/>
</dbReference>
<protein>
    <recommendedName>
        <fullName evidence="9">Core-2/I-branching beta-1,6-N-acetylglucosaminyltransferase family protein</fullName>
    </recommendedName>
</protein>
<keyword evidence="3" id="KW-0808">Transferase</keyword>
<evidence type="ECO:0000256" key="4">
    <source>
        <dbReference type="ARBA" id="ARBA00023136"/>
    </source>
</evidence>
<dbReference type="InterPro" id="IPR044174">
    <property type="entry name" value="BC10-like"/>
</dbReference>
<comment type="caution">
    <text evidence="7">The sequence shown here is derived from an EMBL/GenBank/DDBJ whole genome shotgun (WGS) entry which is preliminary data.</text>
</comment>
<evidence type="ECO:0000313" key="7">
    <source>
        <dbReference type="EMBL" id="KAG5540513.1"/>
    </source>
</evidence>
<keyword evidence="6" id="KW-0812">Transmembrane</keyword>
<dbReference type="PANTHER" id="PTHR31042">
    <property type="entry name" value="CORE-2/I-BRANCHING BETA-1,6-N-ACETYLGLUCOSAMINYLTRANSFERASE FAMILY PROTEIN-RELATED"/>
    <property type="match status" value="1"/>
</dbReference>
<keyword evidence="4 6" id="KW-0472">Membrane</keyword>
<evidence type="ECO:0000313" key="8">
    <source>
        <dbReference type="Proteomes" id="UP000823749"/>
    </source>
</evidence>
<dbReference type="Pfam" id="PF02485">
    <property type="entry name" value="Branch"/>
    <property type="match status" value="2"/>
</dbReference>
<evidence type="ECO:0000256" key="2">
    <source>
        <dbReference type="ARBA" id="ARBA00022676"/>
    </source>
</evidence>
<dbReference type="GO" id="GO:0016020">
    <property type="term" value="C:membrane"/>
    <property type="evidence" value="ECO:0007669"/>
    <property type="project" value="UniProtKB-SubCell"/>
</dbReference>
<gene>
    <name evidence="7" type="ORF">RHGRI_020656</name>
</gene>
<evidence type="ECO:0000256" key="1">
    <source>
        <dbReference type="ARBA" id="ARBA00004606"/>
    </source>
</evidence>
<keyword evidence="6" id="KW-1133">Transmembrane helix</keyword>
<sequence length="457" mass="53058">MQSGMVLMEEGKDPIVTARTNQSRGFPQRLLQILVGFFLLCVVFSAISMYMVRYSGFQSAVAMARPSFQLCVEKPSNGLEQWIRPPSKLMHNMTDEELFWRATFMPRMKNYPFDRVPKIAFMFLTKGPLPLAPLWERFFNGHEGLYSIYVHSLPSFQDQFPASSVFYRRQVPSQNRQRSKTKRRWSAMVCGAAVVVVREEQRDREVEKRERRRTTAVERGCALYGREREMQGLLTVAIMLIRRRPVSEWGKMSMCDAERRLLANALLDISNEWFILLSESCIPLYNFSVIYHYIMKSKYSFMGAFDDPGPFGRGRYNSNMAPEVNITQWRKGSQWFEVNRKLAVYIVEDTKFYPKFSDFCKPSCYVDEHYFPTMLTIQAPNLVANRSITWVDWSRGGAHPATFGRADITEEFLKRVLEGQSCFYNNQPSSVCFLFARKFAPSALDPLLLVAPKYLGY</sequence>
<organism evidence="7 8">
    <name type="scientific">Rhododendron griersonianum</name>
    <dbReference type="NCBI Taxonomy" id="479676"/>
    <lineage>
        <taxon>Eukaryota</taxon>
        <taxon>Viridiplantae</taxon>
        <taxon>Streptophyta</taxon>
        <taxon>Embryophyta</taxon>
        <taxon>Tracheophyta</taxon>
        <taxon>Spermatophyta</taxon>
        <taxon>Magnoliopsida</taxon>
        <taxon>eudicotyledons</taxon>
        <taxon>Gunneridae</taxon>
        <taxon>Pentapetalae</taxon>
        <taxon>asterids</taxon>
        <taxon>Ericales</taxon>
        <taxon>Ericaceae</taxon>
        <taxon>Ericoideae</taxon>
        <taxon>Rhodoreae</taxon>
        <taxon>Rhododendron</taxon>
    </lineage>
</organism>
<proteinExistence type="predicted"/>